<name>A0A8X7X2P8_POLSE</name>
<dbReference type="FunFam" id="3.30.160.60:FF:000663">
    <property type="entry name" value="Zinc finger protein 45"/>
    <property type="match status" value="1"/>
</dbReference>
<keyword evidence="7" id="KW-0238">DNA-binding</keyword>
<proteinExistence type="inferred from homology"/>
<evidence type="ECO:0000256" key="1">
    <source>
        <dbReference type="ARBA" id="ARBA00004123"/>
    </source>
</evidence>
<dbReference type="InterPro" id="IPR036236">
    <property type="entry name" value="Znf_C2H2_sf"/>
</dbReference>
<dbReference type="Pfam" id="PF00096">
    <property type="entry name" value="zf-C2H2"/>
    <property type="match status" value="3"/>
</dbReference>
<comment type="similarity">
    <text evidence="2">Belongs to the krueppel C2H2-type zinc-finger protein family.</text>
</comment>
<keyword evidence="8" id="KW-0539">Nucleus</keyword>
<dbReference type="FunFam" id="3.30.160.60:FF:002343">
    <property type="entry name" value="Zinc finger protein 33A"/>
    <property type="match status" value="1"/>
</dbReference>
<comment type="subcellular location">
    <subcellularLocation>
        <location evidence="1">Nucleus</location>
    </subcellularLocation>
</comment>
<evidence type="ECO:0000256" key="7">
    <source>
        <dbReference type="ARBA" id="ARBA00023125"/>
    </source>
</evidence>
<accession>A0A8X7X2P8</accession>
<dbReference type="PANTHER" id="PTHR23226">
    <property type="entry name" value="ZINC FINGER AND SCAN DOMAIN-CONTAINING"/>
    <property type="match status" value="1"/>
</dbReference>
<evidence type="ECO:0000256" key="4">
    <source>
        <dbReference type="ARBA" id="ARBA00022737"/>
    </source>
</evidence>
<dbReference type="PROSITE" id="PS00028">
    <property type="entry name" value="ZINC_FINGER_C2H2_1"/>
    <property type="match status" value="3"/>
</dbReference>
<dbReference type="GO" id="GO:0000978">
    <property type="term" value="F:RNA polymerase II cis-regulatory region sequence-specific DNA binding"/>
    <property type="evidence" value="ECO:0007669"/>
    <property type="project" value="TreeGrafter"/>
</dbReference>
<dbReference type="Gene3D" id="3.30.160.60">
    <property type="entry name" value="Classic Zinc Finger"/>
    <property type="match status" value="3"/>
</dbReference>
<dbReference type="AlphaFoldDB" id="A0A8X7X2P8"/>
<dbReference type="InterPro" id="IPR013087">
    <property type="entry name" value="Znf_C2H2_type"/>
</dbReference>
<keyword evidence="6" id="KW-0862">Zinc</keyword>
<dbReference type="GO" id="GO:0008270">
    <property type="term" value="F:zinc ion binding"/>
    <property type="evidence" value="ECO:0007669"/>
    <property type="project" value="UniProtKB-KW"/>
</dbReference>
<keyword evidence="10" id="KW-1185">Reference proteome</keyword>
<dbReference type="GO" id="GO:0000981">
    <property type="term" value="F:DNA-binding transcription factor activity, RNA polymerase II-specific"/>
    <property type="evidence" value="ECO:0007669"/>
    <property type="project" value="TreeGrafter"/>
</dbReference>
<protein>
    <submittedName>
        <fullName evidence="9">ZN853 protein</fullName>
    </submittedName>
</protein>
<evidence type="ECO:0000256" key="2">
    <source>
        <dbReference type="ARBA" id="ARBA00006991"/>
    </source>
</evidence>
<sequence length="159" mass="18185">MSIQVKQKKFISALNVEKHSPLTTDFRYTEEFTLGRSHIAVLIVARDSLVTGLLKHRRTRTGEKPHYCSECGKAFARKSNLESHRKVHSGEKPYACGVCGKRCSTSTVLQIHTRVHTGEKPYCCSECGKRFTASSPLQRHIRFHARKITQSRQCKKKRE</sequence>
<dbReference type="PROSITE" id="PS50157">
    <property type="entry name" value="ZINC_FINGER_C2H2_2"/>
    <property type="match status" value="3"/>
</dbReference>
<dbReference type="GO" id="GO:0005634">
    <property type="term" value="C:nucleus"/>
    <property type="evidence" value="ECO:0007669"/>
    <property type="project" value="UniProtKB-SubCell"/>
</dbReference>
<evidence type="ECO:0000256" key="5">
    <source>
        <dbReference type="ARBA" id="ARBA00022771"/>
    </source>
</evidence>
<keyword evidence="5" id="KW-0863">Zinc-finger</keyword>
<reference evidence="9 10" key="1">
    <citation type="journal article" date="2021" name="Cell">
        <title>Tracing the genetic footprints of vertebrate landing in non-teleost ray-finned fishes.</title>
        <authorList>
            <person name="Bi X."/>
            <person name="Wang K."/>
            <person name="Yang L."/>
            <person name="Pan H."/>
            <person name="Jiang H."/>
            <person name="Wei Q."/>
            <person name="Fang M."/>
            <person name="Yu H."/>
            <person name="Zhu C."/>
            <person name="Cai Y."/>
            <person name="He Y."/>
            <person name="Gan X."/>
            <person name="Zeng H."/>
            <person name="Yu D."/>
            <person name="Zhu Y."/>
            <person name="Jiang H."/>
            <person name="Qiu Q."/>
            <person name="Yang H."/>
            <person name="Zhang Y.E."/>
            <person name="Wang W."/>
            <person name="Zhu M."/>
            <person name="He S."/>
            <person name="Zhang G."/>
        </authorList>
    </citation>
    <scope>NUCLEOTIDE SEQUENCE [LARGE SCALE GENOMIC DNA]</scope>
    <source>
        <strain evidence="9">Bchr_013</strain>
    </source>
</reference>
<dbReference type="Proteomes" id="UP000886611">
    <property type="component" value="Unassembled WGS sequence"/>
</dbReference>
<feature type="non-terminal residue" evidence="9">
    <location>
        <position position="159"/>
    </location>
</feature>
<evidence type="ECO:0000256" key="3">
    <source>
        <dbReference type="ARBA" id="ARBA00022723"/>
    </source>
</evidence>
<feature type="non-terminal residue" evidence="9">
    <location>
        <position position="1"/>
    </location>
</feature>
<organism evidence="9 10">
    <name type="scientific">Polypterus senegalus</name>
    <name type="common">Senegal bichir</name>
    <dbReference type="NCBI Taxonomy" id="55291"/>
    <lineage>
        <taxon>Eukaryota</taxon>
        <taxon>Metazoa</taxon>
        <taxon>Chordata</taxon>
        <taxon>Craniata</taxon>
        <taxon>Vertebrata</taxon>
        <taxon>Euteleostomi</taxon>
        <taxon>Actinopterygii</taxon>
        <taxon>Polypteriformes</taxon>
        <taxon>Polypteridae</taxon>
        <taxon>Polypterus</taxon>
    </lineage>
</organism>
<dbReference type="FunFam" id="3.30.160.60:FF:001155">
    <property type="entry name" value="Zinc finger 30C"/>
    <property type="match status" value="1"/>
</dbReference>
<dbReference type="SUPFAM" id="SSF57667">
    <property type="entry name" value="beta-beta-alpha zinc fingers"/>
    <property type="match status" value="2"/>
</dbReference>
<gene>
    <name evidence="9" type="primary">Znf853</name>
    <name evidence="9" type="ORF">GTO96_0022051</name>
</gene>
<evidence type="ECO:0000256" key="8">
    <source>
        <dbReference type="ARBA" id="ARBA00023242"/>
    </source>
</evidence>
<dbReference type="PANTHER" id="PTHR23226:SF416">
    <property type="entry name" value="FI01424P"/>
    <property type="match status" value="1"/>
</dbReference>
<dbReference type="EMBL" id="JAATIS010005064">
    <property type="protein sequence ID" value="KAG2460089.1"/>
    <property type="molecule type" value="Genomic_DNA"/>
</dbReference>
<keyword evidence="3" id="KW-0479">Metal-binding</keyword>
<evidence type="ECO:0000313" key="9">
    <source>
        <dbReference type="EMBL" id="KAG2460089.1"/>
    </source>
</evidence>
<dbReference type="SMART" id="SM00355">
    <property type="entry name" value="ZnF_C2H2"/>
    <property type="match status" value="3"/>
</dbReference>
<evidence type="ECO:0000256" key="6">
    <source>
        <dbReference type="ARBA" id="ARBA00022833"/>
    </source>
</evidence>
<evidence type="ECO:0000313" key="10">
    <source>
        <dbReference type="Proteomes" id="UP000886611"/>
    </source>
</evidence>
<comment type="caution">
    <text evidence="9">The sequence shown here is derived from an EMBL/GenBank/DDBJ whole genome shotgun (WGS) entry which is preliminary data.</text>
</comment>
<keyword evidence="4" id="KW-0677">Repeat</keyword>